<evidence type="ECO:0000313" key="3">
    <source>
        <dbReference type="Proteomes" id="UP000799302"/>
    </source>
</evidence>
<organism evidence="2 3">
    <name type="scientific">Microthyrium microscopicum</name>
    <dbReference type="NCBI Taxonomy" id="703497"/>
    <lineage>
        <taxon>Eukaryota</taxon>
        <taxon>Fungi</taxon>
        <taxon>Dikarya</taxon>
        <taxon>Ascomycota</taxon>
        <taxon>Pezizomycotina</taxon>
        <taxon>Dothideomycetes</taxon>
        <taxon>Dothideomycetes incertae sedis</taxon>
        <taxon>Microthyriales</taxon>
        <taxon>Microthyriaceae</taxon>
        <taxon>Microthyrium</taxon>
    </lineage>
</organism>
<protein>
    <submittedName>
        <fullName evidence="2">Uncharacterized protein</fullName>
    </submittedName>
</protein>
<feature type="compositionally biased region" description="Basic and acidic residues" evidence="1">
    <location>
        <begin position="121"/>
        <end position="132"/>
    </location>
</feature>
<dbReference type="EMBL" id="MU004235">
    <property type="protein sequence ID" value="KAF2669215.1"/>
    <property type="molecule type" value="Genomic_DNA"/>
</dbReference>
<keyword evidence="3" id="KW-1185">Reference proteome</keyword>
<feature type="compositionally biased region" description="Pro residues" evidence="1">
    <location>
        <begin position="1"/>
        <end position="12"/>
    </location>
</feature>
<gene>
    <name evidence="2" type="ORF">BT63DRAFT_424949</name>
</gene>
<feature type="region of interest" description="Disordered" evidence="1">
    <location>
        <begin position="121"/>
        <end position="143"/>
    </location>
</feature>
<dbReference type="Proteomes" id="UP000799302">
    <property type="component" value="Unassembled WGS sequence"/>
</dbReference>
<accession>A0A6A6UAD5</accession>
<evidence type="ECO:0000256" key="1">
    <source>
        <dbReference type="SAM" id="MobiDB-lite"/>
    </source>
</evidence>
<evidence type="ECO:0000313" key="2">
    <source>
        <dbReference type="EMBL" id="KAF2669215.1"/>
    </source>
</evidence>
<feature type="region of interest" description="Disordered" evidence="1">
    <location>
        <begin position="1"/>
        <end position="85"/>
    </location>
</feature>
<proteinExistence type="predicted"/>
<reference evidence="2" key="1">
    <citation type="journal article" date="2020" name="Stud. Mycol.">
        <title>101 Dothideomycetes genomes: a test case for predicting lifestyles and emergence of pathogens.</title>
        <authorList>
            <person name="Haridas S."/>
            <person name="Albert R."/>
            <person name="Binder M."/>
            <person name="Bloem J."/>
            <person name="Labutti K."/>
            <person name="Salamov A."/>
            <person name="Andreopoulos B."/>
            <person name="Baker S."/>
            <person name="Barry K."/>
            <person name="Bills G."/>
            <person name="Bluhm B."/>
            <person name="Cannon C."/>
            <person name="Castanera R."/>
            <person name="Culley D."/>
            <person name="Daum C."/>
            <person name="Ezra D."/>
            <person name="Gonzalez J."/>
            <person name="Henrissat B."/>
            <person name="Kuo A."/>
            <person name="Liang C."/>
            <person name="Lipzen A."/>
            <person name="Lutzoni F."/>
            <person name="Magnuson J."/>
            <person name="Mondo S."/>
            <person name="Nolan M."/>
            <person name="Ohm R."/>
            <person name="Pangilinan J."/>
            <person name="Park H.-J."/>
            <person name="Ramirez L."/>
            <person name="Alfaro M."/>
            <person name="Sun H."/>
            <person name="Tritt A."/>
            <person name="Yoshinaga Y."/>
            <person name="Zwiers L.-H."/>
            <person name="Turgeon B."/>
            <person name="Goodwin S."/>
            <person name="Spatafora J."/>
            <person name="Crous P."/>
            <person name="Grigoriev I."/>
        </authorList>
    </citation>
    <scope>NUCLEOTIDE SEQUENCE</scope>
    <source>
        <strain evidence="2">CBS 115976</strain>
    </source>
</reference>
<sequence>MSTHPQNPPPLARPIRRRPAASPPPQIQPSKLSSNIPSLSAVRRTLFHSSSSSSRLHARAASQAHQQIQQSQQQQYPPAPMNAPPVVVKDACLRGEGEEIVERDAQGGVLMEGVLNMGVFPRDERMEEDSGKQKLSCRASKKF</sequence>
<feature type="compositionally biased region" description="Low complexity" evidence="1">
    <location>
        <begin position="48"/>
        <end position="76"/>
    </location>
</feature>
<name>A0A6A6UAD5_9PEZI</name>
<dbReference type="AlphaFoldDB" id="A0A6A6UAD5"/>